<evidence type="ECO:0000313" key="3">
    <source>
        <dbReference type="Proteomes" id="UP001196338"/>
    </source>
</evidence>
<evidence type="ECO:0000313" key="2">
    <source>
        <dbReference type="EMBL" id="MBS7676229.1"/>
    </source>
</evidence>
<reference evidence="2" key="2">
    <citation type="submission" date="2023-08" db="EMBL/GenBank/DDBJ databases">
        <title>Vibrio cholerae Outbreaks in Tanzania Exemplify Founder Flush: Simultaneous Increases in Population Size and Genetic Diversity.</title>
        <authorList>
            <person name="Debes A.K."/>
            <person name="Mohammed A."/>
            <person name="Maseke I."/>
            <person name="Almeida M."/>
            <person name="Li S."/>
            <person name="Matimba H."/>
            <person name="Joachim A."/>
            <person name="Mizinduko M."/>
            <person name="Nyanga S."/>
            <person name="Kelly M."/>
            <person name="Kachwamba Y."/>
            <person name="Schaffer A.M."/>
            <person name="Nyanga A.S."/>
            <person name="Mghamba J."/>
            <person name="Mosha F.S."/>
            <person name="Sack D.A."/>
            <person name="Stine O.C."/>
        </authorList>
    </citation>
    <scope>NUCLEOTIDE SEQUENCE</scope>
    <source>
        <strain evidence="2">TDS0091212</strain>
    </source>
</reference>
<dbReference type="PRINTS" id="PR00033">
    <property type="entry name" value="HTHASNC"/>
</dbReference>
<feature type="non-terminal residue" evidence="2">
    <location>
        <position position="43"/>
    </location>
</feature>
<dbReference type="PROSITE" id="PS50956">
    <property type="entry name" value="HTH_ASNC_2"/>
    <property type="match status" value="1"/>
</dbReference>
<dbReference type="Pfam" id="PF13404">
    <property type="entry name" value="HTH_AsnC-type"/>
    <property type="match status" value="1"/>
</dbReference>
<dbReference type="InterPro" id="IPR036388">
    <property type="entry name" value="WH-like_DNA-bd_sf"/>
</dbReference>
<gene>
    <name evidence="2" type="ORF">KIN13_22825</name>
</gene>
<dbReference type="RefSeq" id="WP_213421753.1">
    <property type="nucleotide sequence ID" value="NZ_JAHBND010001136.1"/>
</dbReference>
<dbReference type="GO" id="GO:0043565">
    <property type="term" value="F:sequence-specific DNA binding"/>
    <property type="evidence" value="ECO:0007669"/>
    <property type="project" value="InterPro"/>
</dbReference>
<dbReference type="Proteomes" id="UP001196338">
    <property type="component" value="Unassembled WGS sequence"/>
</dbReference>
<dbReference type="InterPro" id="IPR036390">
    <property type="entry name" value="WH_DNA-bd_sf"/>
</dbReference>
<sequence>MIDTIDQQLIAALMDDSRLSLKALAGITGLSSPSVSERLRRLE</sequence>
<feature type="domain" description="HTH asnC-type" evidence="1">
    <location>
        <begin position="2"/>
        <end position="43"/>
    </location>
</feature>
<protein>
    <submittedName>
        <fullName evidence="2">AsnC family protein</fullName>
    </submittedName>
</protein>
<organism evidence="2 3">
    <name type="scientific">Vibrio cholerae</name>
    <dbReference type="NCBI Taxonomy" id="666"/>
    <lineage>
        <taxon>Bacteria</taxon>
        <taxon>Pseudomonadati</taxon>
        <taxon>Pseudomonadota</taxon>
        <taxon>Gammaproteobacteria</taxon>
        <taxon>Vibrionales</taxon>
        <taxon>Vibrionaceae</taxon>
        <taxon>Vibrio</taxon>
    </lineage>
</organism>
<dbReference type="InterPro" id="IPR000485">
    <property type="entry name" value="AsnC-type_HTH_dom"/>
</dbReference>
<dbReference type="EMBL" id="JAHBND010001136">
    <property type="protein sequence ID" value="MBS7676229.1"/>
    <property type="molecule type" value="Genomic_DNA"/>
</dbReference>
<accession>A0AAW4L109</accession>
<evidence type="ECO:0000259" key="1">
    <source>
        <dbReference type="PROSITE" id="PS50956"/>
    </source>
</evidence>
<reference evidence="2" key="1">
    <citation type="submission" date="2021-05" db="EMBL/GenBank/DDBJ databases">
        <authorList>
            <person name="Stine C."/>
        </authorList>
    </citation>
    <scope>NUCLEOTIDE SEQUENCE</scope>
    <source>
        <strain evidence="2">TDS0091212</strain>
    </source>
</reference>
<dbReference type="AlphaFoldDB" id="A0AAW4L109"/>
<comment type="caution">
    <text evidence="2">The sequence shown here is derived from an EMBL/GenBank/DDBJ whole genome shotgun (WGS) entry which is preliminary data.</text>
</comment>
<dbReference type="SUPFAM" id="SSF46785">
    <property type="entry name" value="Winged helix' DNA-binding domain"/>
    <property type="match status" value="1"/>
</dbReference>
<proteinExistence type="predicted"/>
<dbReference type="Gene3D" id="1.10.10.10">
    <property type="entry name" value="Winged helix-like DNA-binding domain superfamily/Winged helix DNA-binding domain"/>
    <property type="match status" value="1"/>
</dbReference>
<name>A0AAW4L109_VIBCL</name>